<dbReference type="GO" id="GO:0006352">
    <property type="term" value="P:DNA-templated transcription initiation"/>
    <property type="evidence" value="ECO:0007669"/>
    <property type="project" value="InterPro"/>
</dbReference>
<dbReference type="EMBL" id="JAPAAF010000031">
    <property type="protein sequence ID" value="MCW0484219.1"/>
    <property type="molecule type" value="Genomic_DNA"/>
</dbReference>
<dbReference type="Gene3D" id="1.10.10.10">
    <property type="entry name" value="Winged helix-like DNA-binding domain superfamily/Winged helix DNA-binding domain"/>
    <property type="match status" value="1"/>
</dbReference>
<dbReference type="InterPro" id="IPR036388">
    <property type="entry name" value="WH-like_DNA-bd_sf"/>
</dbReference>
<evidence type="ECO:0000256" key="3">
    <source>
        <dbReference type="ARBA" id="ARBA00023082"/>
    </source>
</evidence>
<keyword evidence="4" id="KW-0804">Transcription</keyword>
<dbReference type="PANTHER" id="PTHR43133">
    <property type="entry name" value="RNA POLYMERASE ECF-TYPE SIGMA FACTO"/>
    <property type="match status" value="1"/>
</dbReference>
<reference evidence="7" key="1">
    <citation type="submission" date="2022-10" db="EMBL/GenBank/DDBJ databases">
        <title>Gaoshiqiia sediminis gen. nov., sp. nov., isolated from coastal sediment.</title>
        <authorList>
            <person name="Yu W.X."/>
            <person name="Mu D.S."/>
            <person name="Du J.Z."/>
            <person name="Liang Y.Q."/>
        </authorList>
    </citation>
    <scope>NUCLEOTIDE SEQUENCE</scope>
    <source>
        <strain evidence="7">A06</strain>
    </source>
</reference>
<evidence type="ECO:0000256" key="2">
    <source>
        <dbReference type="ARBA" id="ARBA00023015"/>
    </source>
</evidence>
<evidence type="ECO:0000256" key="4">
    <source>
        <dbReference type="ARBA" id="ARBA00023163"/>
    </source>
</evidence>
<dbReference type="Proteomes" id="UP001163821">
    <property type="component" value="Unassembled WGS sequence"/>
</dbReference>
<dbReference type="InterPro" id="IPR007627">
    <property type="entry name" value="RNA_pol_sigma70_r2"/>
</dbReference>
<dbReference type="InterPro" id="IPR039425">
    <property type="entry name" value="RNA_pol_sigma-70-like"/>
</dbReference>
<dbReference type="NCBIfam" id="TIGR02937">
    <property type="entry name" value="sigma70-ECF"/>
    <property type="match status" value="1"/>
</dbReference>
<name>A0AA42C832_9BACT</name>
<dbReference type="AlphaFoldDB" id="A0AA42C832"/>
<keyword evidence="8" id="KW-1185">Reference proteome</keyword>
<dbReference type="GO" id="GO:0016987">
    <property type="term" value="F:sigma factor activity"/>
    <property type="evidence" value="ECO:0007669"/>
    <property type="project" value="UniProtKB-KW"/>
</dbReference>
<dbReference type="GO" id="GO:0003677">
    <property type="term" value="F:DNA binding"/>
    <property type="evidence" value="ECO:0007669"/>
    <property type="project" value="InterPro"/>
</dbReference>
<gene>
    <name evidence="7" type="ORF">N2K84_15870</name>
</gene>
<protein>
    <submittedName>
        <fullName evidence="7">RNA polymerase sigma-70 factor</fullName>
    </submittedName>
</protein>
<evidence type="ECO:0000259" key="5">
    <source>
        <dbReference type="Pfam" id="PF04542"/>
    </source>
</evidence>
<organism evidence="7 8">
    <name type="scientific">Gaoshiqia sediminis</name>
    <dbReference type="NCBI Taxonomy" id="2986998"/>
    <lineage>
        <taxon>Bacteria</taxon>
        <taxon>Pseudomonadati</taxon>
        <taxon>Bacteroidota</taxon>
        <taxon>Bacteroidia</taxon>
        <taxon>Marinilabiliales</taxon>
        <taxon>Prolixibacteraceae</taxon>
        <taxon>Gaoshiqia</taxon>
    </lineage>
</organism>
<evidence type="ECO:0000259" key="6">
    <source>
        <dbReference type="Pfam" id="PF08281"/>
    </source>
</evidence>
<comment type="similarity">
    <text evidence="1">Belongs to the sigma-70 factor family. ECF subfamily.</text>
</comment>
<evidence type="ECO:0000256" key="1">
    <source>
        <dbReference type="ARBA" id="ARBA00010641"/>
    </source>
</evidence>
<dbReference type="InterPro" id="IPR014284">
    <property type="entry name" value="RNA_pol_sigma-70_dom"/>
</dbReference>
<dbReference type="PANTHER" id="PTHR43133:SF46">
    <property type="entry name" value="RNA POLYMERASE SIGMA-70 FACTOR ECF SUBFAMILY"/>
    <property type="match status" value="1"/>
</dbReference>
<dbReference type="SUPFAM" id="SSF88946">
    <property type="entry name" value="Sigma2 domain of RNA polymerase sigma factors"/>
    <property type="match status" value="1"/>
</dbReference>
<feature type="domain" description="RNA polymerase sigma-70 region 2" evidence="5">
    <location>
        <begin position="24"/>
        <end position="89"/>
    </location>
</feature>
<dbReference type="RefSeq" id="WP_282592812.1">
    <property type="nucleotide sequence ID" value="NZ_JAPAAF010000031.1"/>
</dbReference>
<dbReference type="Pfam" id="PF04542">
    <property type="entry name" value="Sigma70_r2"/>
    <property type="match status" value="1"/>
</dbReference>
<keyword evidence="3" id="KW-0731">Sigma factor</keyword>
<dbReference type="Pfam" id="PF08281">
    <property type="entry name" value="Sigma70_r4_2"/>
    <property type="match status" value="1"/>
</dbReference>
<dbReference type="InterPro" id="IPR014327">
    <property type="entry name" value="RNA_pol_sigma70_bacteroid"/>
</dbReference>
<comment type="caution">
    <text evidence="7">The sequence shown here is derived from an EMBL/GenBank/DDBJ whole genome shotgun (WGS) entry which is preliminary data.</text>
</comment>
<dbReference type="InterPro" id="IPR013325">
    <property type="entry name" value="RNA_pol_sigma_r2"/>
</dbReference>
<feature type="domain" description="RNA polymerase sigma factor 70 region 4 type 2" evidence="6">
    <location>
        <begin position="127"/>
        <end position="177"/>
    </location>
</feature>
<accession>A0AA42C832</accession>
<sequence>MSTGENEIFKKLQEGDEKAFEYFFKKYYQLLFNYAFQIVRDQYIAEEIVEDTYLIIWEKRKEIALKGSFLSYLLKSVYNQCLNHLKHQKVEDKYRSFFMHHMPSQEITDSSNSYPLSTLAEKEFEEKLELSIGKLPEQCRRIFILSRFENKRNQEIAEMLDISVNTVKTQLMRALGRIRKDLRQFIATFF</sequence>
<dbReference type="NCBIfam" id="TIGR02985">
    <property type="entry name" value="Sig70_bacteroi1"/>
    <property type="match status" value="1"/>
</dbReference>
<evidence type="ECO:0000313" key="7">
    <source>
        <dbReference type="EMBL" id="MCW0484219.1"/>
    </source>
</evidence>
<dbReference type="CDD" id="cd06171">
    <property type="entry name" value="Sigma70_r4"/>
    <property type="match status" value="1"/>
</dbReference>
<dbReference type="InterPro" id="IPR013324">
    <property type="entry name" value="RNA_pol_sigma_r3/r4-like"/>
</dbReference>
<proteinExistence type="inferred from homology"/>
<evidence type="ECO:0000313" key="8">
    <source>
        <dbReference type="Proteomes" id="UP001163821"/>
    </source>
</evidence>
<dbReference type="InterPro" id="IPR013249">
    <property type="entry name" value="RNA_pol_sigma70_r4_t2"/>
</dbReference>
<keyword evidence="2" id="KW-0805">Transcription regulation</keyword>
<dbReference type="SUPFAM" id="SSF88659">
    <property type="entry name" value="Sigma3 and sigma4 domains of RNA polymerase sigma factors"/>
    <property type="match status" value="1"/>
</dbReference>
<dbReference type="Gene3D" id="1.10.1740.10">
    <property type="match status" value="1"/>
</dbReference>